<feature type="chain" id="PRO_5021210445" evidence="1">
    <location>
        <begin position="25"/>
        <end position="71"/>
    </location>
</feature>
<organism evidence="2 3">
    <name type="scientific">Hucho hucho</name>
    <name type="common">huchen</name>
    <dbReference type="NCBI Taxonomy" id="62062"/>
    <lineage>
        <taxon>Eukaryota</taxon>
        <taxon>Metazoa</taxon>
        <taxon>Chordata</taxon>
        <taxon>Craniata</taxon>
        <taxon>Vertebrata</taxon>
        <taxon>Euteleostomi</taxon>
        <taxon>Actinopterygii</taxon>
        <taxon>Neopterygii</taxon>
        <taxon>Teleostei</taxon>
        <taxon>Protacanthopterygii</taxon>
        <taxon>Salmoniformes</taxon>
        <taxon>Salmonidae</taxon>
        <taxon>Salmoninae</taxon>
        <taxon>Hucho</taxon>
    </lineage>
</organism>
<dbReference type="GeneTree" id="ENSGT00990000210634"/>
<reference evidence="3" key="1">
    <citation type="submission" date="2018-06" db="EMBL/GenBank/DDBJ databases">
        <title>Genome assembly of Danube salmon.</title>
        <authorList>
            <person name="Macqueen D.J."/>
            <person name="Gundappa M.K."/>
        </authorList>
    </citation>
    <scope>NUCLEOTIDE SEQUENCE [LARGE SCALE GENOMIC DNA]</scope>
</reference>
<evidence type="ECO:0000313" key="2">
    <source>
        <dbReference type="Ensembl" id="ENSHHUP00000002508.1"/>
    </source>
</evidence>
<dbReference type="STRING" id="62062.ENSHHUP00000002508"/>
<dbReference type="Proteomes" id="UP000314982">
    <property type="component" value="Unassembled WGS sequence"/>
</dbReference>
<protein>
    <submittedName>
        <fullName evidence="2">Uncharacterized protein</fullName>
    </submittedName>
</protein>
<feature type="signal peptide" evidence="1">
    <location>
        <begin position="1"/>
        <end position="24"/>
    </location>
</feature>
<keyword evidence="1" id="KW-0732">Signal</keyword>
<accession>A0A4W5JD88</accession>
<reference evidence="2" key="2">
    <citation type="submission" date="2025-08" db="UniProtKB">
        <authorList>
            <consortium name="Ensembl"/>
        </authorList>
    </citation>
    <scope>IDENTIFICATION</scope>
</reference>
<name>A0A4W5JD88_9TELE</name>
<proteinExistence type="predicted"/>
<reference evidence="2" key="3">
    <citation type="submission" date="2025-09" db="UniProtKB">
        <authorList>
            <consortium name="Ensembl"/>
        </authorList>
    </citation>
    <scope>IDENTIFICATION</scope>
</reference>
<evidence type="ECO:0000256" key="1">
    <source>
        <dbReference type="SAM" id="SignalP"/>
    </source>
</evidence>
<dbReference type="AlphaFoldDB" id="A0A4W5JD88"/>
<evidence type="ECO:0000313" key="3">
    <source>
        <dbReference type="Proteomes" id="UP000314982"/>
    </source>
</evidence>
<dbReference type="Ensembl" id="ENSHHUT00000002593.1">
    <property type="protein sequence ID" value="ENSHHUP00000002508.1"/>
    <property type="gene ID" value="ENSHHUG00000001595.1"/>
</dbReference>
<keyword evidence="3" id="KW-1185">Reference proteome</keyword>
<sequence length="71" mass="7869">MVSFMLLTRTVVCALPMSILCALALHEVLEKLQDKIINSRGNTFGQGTTSDMGEHCEVSKAFCNFFLLKCL</sequence>